<reference evidence="3 4" key="1">
    <citation type="submission" date="2023-07" db="EMBL/GenBank/DDBJ databases">
        <title>Genomic Encyclopedia of Type Strains, Phase IV (KMG-IV): sequencing the most valuable type-strain genomes for metagenomic binning, comparative biology and taxonomic classification.</title>
        <authorList>
            <person name="Goeker M."/>
        </authorList>
    </citation>
    <scope>NUCLEOTIDE SEQUENCE [LARGE SCALE GENOMIC DNA]</scope>
    <source>
        <strain evidence="3 4">DSM 16784</strain>
    </source>
</reference>
<proteinExistence type="predicted"/>
<comment type="caution">
    <text evidence="3">The sequence shown here is derived from an EMBL/GenBank/DDBJ whole genome shotgun (WGS) entry which is preliminary data.</text>
</comment>
<keyword evidence="4" id="KW-1185">Reference proteome</keyword>
<feature type="region of interest" description="Disordered" evidence="1">
    <location>
        <begin position="20"/>
        <end position="62"/>
    </location>
</feature>
<gene>
    <name evidence="3" type="ORF">J2S15_002569</name>
</gene>
<organism evidence="3 4">
    <name type="scientific">Breznakia pachnodae</name>
    <dbReference type="NCBI Taxonomy" id="265178"/>
    <lineage>
        <taxon>Bacteria</taxon>
        <taxon>Bacillati</taxon>
        <taxon>Bacillota</taxon>
        <taxon>Erysipelotrichia</taxon>
        <taxon>Erysipelotrichales</taxon>
        <taxon>Erysipelotrichaceae</taxon>
        <taxon>Breznakia</taxon>
    </lineage>
</organism>
<protein>
    <submittedName>
        <fullName evidence="3">Uncharacterized protein</fullName>
    </submittedName>
</protein>
<feature type="compositionally biased region" description="Basic and acidic residues" evidence="1">
    <location>
        <begin position="23"/>
        <end position="47"/>
    </location>
</feature>
<evidence type="ECO:0000313" key="4">
    <source>
        <dbReference type="Proteomes" id="UP001230220"/>
    </source>
</evidence>
<name>A0ABU0E538_9FIRM</name>
<feature type="signal peptide" evidence="2">
    <location>
        <begin position="1"/>
        <end position="21"/>
    </location>
</feature>
<dbReference type="EMBL" id="JAUSUR010000004">
    <property type="protein sequence ID" value="MDQ0361819.1"/>
    <property type="molecule type" value="Genomic_DNA"/>
</dbReference>
<sequence>MKRIILLLFVCICLTSCSQNSTDSKDNTTKKDTQEKSSETTKDDSKQENNNQNNDKQESDFDDDTAINTLVNYLKIENKDDFVFNTLAKNNDYINLEVISKELLKKGGLESVGNYSVSKNGTVAEMIVPDELIGSWLSDDHSVSYIIGYDTITVNPYQYSITEYNITAEDDTTITYEFYWDIDKFVEQYNLNINPQPVIIEYNKQDQTINTGVMLHKITN</sequence>
<keyword evidence="2" id="KW-0732">Signal</keyword>
<evidence type="ECO:0000256" key="2">
    <source>
        <dbReference type="SAM" id="SignalP"/>
    </source>
</evidence>
<dbReference type="Proteomes" id="UP001230220">
    <property type="component" value="Unassembled WGS sequence"/>
</dbReference>
<dbReference type="RefSeq" id="WP_307408878.1">
    <property type="nucleotide sequence ID" value="NZ_JAUSUR010000004.1"/>
</dbReference>
<evidence type="ECO:0000256" key="1">
    <source>
        <dbReference type="SAM" id="MobiDB-lite"/>
    </source>
</evidence>
<feature type="chain" id="PRO_5046197600" evidence="2">
    <location>
        <begin position="22"/>
        <end position="220"/>
    </location>
</feature>
<accession>A0ABU0E538</accession>
<evidence type="ECO:0000313" key="3">
    <source>
        <dbReference type="EMBL" id="MDQ0361819.1"/>
    </source>
</evidence>